<dbReference type="PANTHER" id="PTHR15336:SF0">
    <property type="entry name" value="CYTOCHROME B-C1 COMPLEX SUBUNIT 6, MITOCHONDRIAL"/>
    <property type="match status" value="1"/>
</dbReference>
<keyword evidence="5" id="KW-0999">Mitochondrion inner membrane</keyword>
<dbReference type="InterPro" id="IPR023184">
    <property type="entry name" value="Ubol_cytC_Rdtase_hinge_dom"/>
</dbReference>
<evidence type="ECO:0000256" key="1">
    <source>
        <dbReference type="ARBA" id="ARBA00004137"/>
    </source>
</evidence>
<evidence type="ECO:0000256" key="9">
    <source>
        <dbReference type="ARBA" id="ARBA00023157"/>
    </source>
</evidence>
<evidence type="ECO:0000256" key="5">
    <source>
        <dbReference type="ARBA" id="ARBA00022792"/>
    </source>
</evidence>
<keyword evidence="6" id="KW-0249">Electron transport</keyword>
<keyword evidence="15" id="KW-1185">Reference proteome</keyword>
<evidence type="ECO:0000256" key="10">
    <source>
        <dbReference type="ARBA" id="ARBA00044364"/>
    </source>
</evidence>
<evidence type="ECO:0000256" key="3">
    <source>
        <dbReference type="ARBA" id="ARBA00022448"/>
    </source>
</evidence>
<dbReference type="GO" id="GO:0045275">
    <property type="term" value="C:respiratory chain complex III"/>
    <property type="evidence" value="ECO:0000318"/>
    <property type="project" value="GO_Central"/>
</dbReference>
<evidence type="ECO:0000256" key="4">
    <source>
        <dbReference type="ARBA" id="ARBA00022660"/>
    </source>
</evidence>
<evidence type="ECO:0000256" key="6">
    <source>
        <dbReference type="ARBA" id="ARBA00022982"/>
    </source>
</evidence>
<accession>A0A804KQH7</accession>
<dbReference type="Proteomes" id="UP000012960">
    <property type="component" value="Unplaced"/>
</dbReference>
<evidence type="ECO:0000259" key="12">
    <source>
        <dbReference type="Pfam" id="PF02320"/>
    </source>
</evidence>
<proteinExistence type="inferred from homology"/>
<dbReference type="OMA" id="TFWERSD"/>
<evidence type="ECO:0000256" key="11">
    <source>
        <dbReference type="ARBA" id="ARBA00076110"/>
    </source>
</evidence>
<dbReference type="GO" id="GO:0005743">
    <property type="term" value="C:mitochondrial inner membrane"/>
    <property type="evidence" value="ECO:0007669"/>
    <property type="project" value="UniProtKB-SubCell"/>
</dbReference>
<comment type="subcellular location">
    <subcellularLocation>
        <location evidence="1">Mitochondrion inner membrane</location>
        <topology evidence="1">Peripheral membrane protein</topology>
        <orientation evidence="1">Intermembrane side</orientation>
    </subcellularLocation>
</comment>
<dbReference type="GO" id="GO:0006122">
    <property type="term" value="P:mitochondrial electron transport, ubiquinol to cytochrome c"/>
    <property type="evidence" value="ECO:0000318"/>
    <property type="project" value="GO_Central"/>
</dbReference>
<evidence type="ECO:0000313" key="13">
    <source>
        <dbReference type="EMBL" id="CAG1836951.1"/>
    </source>
</evidence>
<dbReference type="Gramene" id="Ma09_t30540.1">
    <property type="protein sequence ID" value="Ma09_p30540.1"/>
    <property type="gene ID" value="Ma09_g30540"/>
</dbReference>
<dbReference type="InterPro" id="IPR036811">
    <property type="entry name" value="Ubol_cytC_Rdtase_hinge_dom_sf"/>
</dbReference>
<keyword evidence="3" id="KW-0813">Transport</keyword>
<dbReference type="AlphaFoldDB" id="A0A804KQH7"/>
<keyword evidence="8" id="KW-0472">Membrane</keyword>
<dbReference type="EMBL" id="HG996474">
    <property type="protein sequence ID" value="CAG1836951.1"/>
    <property type="molecule type" value="Genomic_DNA"/>
</dbReference>
<reference evidence="14" key="2">
    <citation type="submission" date="2021-05" db="UniProtKB">
        <authorList>
            <consortium name="EnsemblPlants"/>
        </authorList>
    </citation>
    <scope>IDENTIFICATION</scope>
    <source>
        <strain evidence="14">subsp. malaccensis</strain>
    </source>
</reference>
<dbReference type="EnsemblPlants" id="Ma09_t30540.1">
    <property type="protein sequence ID" value="Ma09_p30540.1"/>
    <property type="gene ID" value="Ma09_g30540"/>
</dbReference>
<dbReference type="InParanoid" id="A0A804KQH7"/>
<evidence type="ECO:0000256" key="7">
    <source>
        <dbReference type="ARBA" id="ARBA00023128"/>
    </source>
</evidence>
<dbReference type="Gene3D" id="1.10.287.20">
    <property type="entry name" value="Ubiquinol-cytochrome C reductase hinge domain"/>
    <property type="match status" value="1"/>
</dbReference>
<evidence type="ECO:0000256" key="8">
    <source>
        <dbReference type="ARBA" id="ARBA00023136"/>
    </source>
</evidence>
<evidence type="ECO:0000313" key="14">
    <source>
        <dbReference type="EnsemblPlants" id="Ma09_p30540.1"/>
    </source>
</evidence>
<reference evidence="13" key="1">
    <citation type="submission" date="2021-03" db="EMBL/GenBank/DDBJ databases">
        <authorList>
            <consortium name="Genoscope - CEA"/>
            <person name="William W."/>
        </authorList>
    </citation>
    <scope>NUCLEOTIDE SEQUENCE</scope>
    <source>
        <strain evidence="13">Doubled-haploid Pahang</strain>
    </source>
</reference>
<feature type="domain" description="Ubiquinol-cytochrome C reductase hinge" evidence="12">
    <location>
        <begin position="40"/>
        <end position="99"/>
    </location>
</feature>
<keyword evidence="9" id="KW-1015">Disulfide bond</keyword>
<dbReference type="SUPFAM" id="SSF81531">
    <property type="entry name" value="Non-heme 11 kDa protein of cytochrome bc1 complex (Ubiquinol-cytochrome c reductase)"/>
    <property type="match status" value="1"/>
</dbReference>
<dbReference type="FunFam" id="1.10.287.20:FF:000001">
    <property type="entry name" value="Cytochrome b-c1 complex subunit 6"/>
    <property type="match status" value="1"/>
</dbReference>
<keyword evidence="4" id="KW-0679">Respiratory chain</keyword>
<organism evidence="14 15">
    <name type="scientific">Musa acuminata subsp. malaccensis</name>
    <name type="common">Wild banana</name>
    <name type="synonym">Musa malaccensis</name>
    <dbReference type="NCBI Taxonomy" id="214687"/>
    <lineage>
        <taxon>Eukaryota</taxon>
        <taxon>Viridiplantae</taxon>
        <taxon>Streptophyta</taxon>
        <taxon>Embryophyta</taxon>
        <taxon>Tracheophyta</taxon>
        <taxon>Spermatophyta</taxon>
        <taxon>Magnoliopsida</taxon>
        <taxon>Liliopsida</taxon>
        <taxon>Zingiberales</taxon>
        <taxon>Musaceae</taxon>
        <taxon>Musa</taxon>
    </lineage>
</organism>
<evidence type="ECO:0000256" key="2">
    <source>
        <dbReference type="ARBA" id="ARBA00006498"/>
    </source>
</evidence>
<comment type="similarity">
    <text evidence="2">Belongs to the UQCRH/QCR6 family.</text>
</comment>
<evidence type="ECO:0000313" key="15">
    <source>
        <dbReference type="Proteomes" id="UP000012960"/>
    </source>
</evidence>
<dbReference type="PANTHER" id="PTHR15336">
    <property type="entry name" value="UBIQUINOL-CYTOCHROME C REDUCTASE COMPLEX 7.8 KDA PROTEIN"/>
    <property type="match status" value="1"/>
</dbReference>
<dbReference type="Pfam" id="PF02320">
    <property type="entry name" value="UCR_hinge"/>
    <property type="match status" value="1"/>
</dbReference>
<protein>
    <recommendedName>
        <fullName evidence="11">Complex III subunit VI</fullName>
    </recommendedName>
    <alternativeName>
        <fullName evidence="10">Mitochondrial hinge protein</fullName>
    </alternativeName>
</protein>
<dbReference type="InterPro" id="IPR003422">
    <property type="entry name" value="Cyt_b-c1_6"/>
</dbReference>
<keyword evidence="7" id="KW-0496">Mitochondrion</keyword>
<gene>
    <name evidence="13" type="ORF">GSMUA_249200.1</name>
</gene>
<name>A0A804KQH7_MUSAM</name>
<sequence length="101" mass="12214">MVIYFAFELSNYFAQRRYFLSMRFHITVCLNFRSDREPIDTKQYLEETCKPKCVCPLHAYHPCVERIKEDETGHKHCTGQYFDYWMCIDNCVVPKVFDKPK</sequence>